<evidence type="ECO:0000313" key="2">
    <source>
        <dbReference type="EMBL" id="CAB0583982.1"/>
    </source>
</evidence>
<organism evidence="2 3">
    <name type="scientific">Corynebacterium diphtheriae</name>
    <dbReference type="NCBI Taxonomy" id="1717"/>
    <lineage>
        <taxon>Bacteria</taxon>
        <taxon>Bacillati</taxon>
        <taxon>Actinomycetota</taxon>
        <taxon>Actinomycetes</taxon>
        <taxon>Mycobacteriales</taxon>
        <taxon>Corynebacteriaceae</taxon>
        <taxon>Corynebacterium</taxon>
    </lineage>
</organism>
<dbReference type="OMA" id="VSEYANM"/>
<dbReference type="AlphaFoldDB" id="A0A811G2H5"/>
<dbReference type="NCBIfam" id="TIGR01076">
    <property type="entry name" value="sortase_fam"/>
    <property type="match status" value="1"/>
</dbReference>
<protein>
    <submittedName>
        <fullName evidence="2">Class C sortase</fullName>
    </submittedName>
</protein>
<dbReference type="InterPro" id="IPR042002">
    <property type="entry name" value="Sortase_C"/>
</dbReference>
<dbReference type="GO" id="GO:0016787">
    <property type="term" value="F:hydrolase activity"/>
    <property type="evidence" value="ECO:0007669"/>
    <property type="project" value="UniProtKB-KW"/>
</dbReference>
<name>A0A811G2H5_CORDP</name>
<gene>
    <name evidence="2" type="ORF">CIP107547_00390</name>
</gene>
<dbReference type="SUPFAM" id="SSF63817">
    <property type="entry name" value="Sortase"/>
    <property type="match status" value="1"/>
</dbReference>
<evidence type="ECO:0000313" key="3">
    <source>
        <dbReference type="Proteomes" id="UP000480222"/>
    </source>
</evidence>
<dbReference type="NCBIfam" id="NF033745">
    <property type="entry name" value="class_C_sortase"/>
    <property type="match status" value="1"/>
</dbReference>
<dbReference type="CDD" id="cd05827">
    <property type="entry name" value="Sortase_C"/>
    <property type="match status" value="1"/>
</dbReference>
<accession>A0A811G2H5</accession>
<comment type="caution">
    <text evidence="2">The sequence shown here is derived from an EMBL/GenBank/DDBJ whole genome shotgun (WGS) entry which is preliminary data.</text>
</comment>
<keyword evidence="1" id="KW-0378">Hydrolase</keyword>
<dbReference type="Gene3D" id="2.40.260.10">
    <property type="entry name" value="Sortase"/>
    <property type="match status" value="1"/>
</dbReference>
<dbReference type="EMBL" id="CADDAV010000005">
    <property type="protein sequence ID" value="CAB0583982.1"/>
    <property type="molecule type" value="Genomic_DNA"/>
</dbReference>
<dbReference type="Pfam" id="PF04203">
    <property type="entry name" value="Sortase"/>
    <property type="match status" value="1"/>
</dbReference>
<dbReference type="Proteomes" id="UP000480222">
    <property type="component" value="Unassembled WGS sequence"/>
</dbReference>
<dbReference type="RefSeq" id="WP_014302797.1">
    <property type="nucleotide sequence ID" value="NZ_CAJDYT010000011.1"/>
</dbReference>
<sequence>MRNNRGTIAALVAMVVCAIAGLGIVLYPVVSTQVNNWEQSRLAQSISDQMQHADVAVAEAAMAMAHEYNAHVGTGTLEDPWVGSDVTASPEYQHYREQLNQYPAMAQLSIPAINVNLPVYHGTTDDVLFKGAGHLFGTHLPVGGVGTRAVITAHTGMQHATFFDNLPDLNVGDALYVRTIGEDLKYVVTGTEVVLPEDVAALRSVADRDLITLVTCTPYGANTHRLLVTAERAPMGPSEQPFGTSNSAWQWWMFLALGLAGLFVVVIISLLLWALYKGKK</sequence>
<proteinExistence type="predicted"/>
<dbReference type="InterPro" id="IPR023365">
    <property type="entry name" value="Sortase_dom-sf"/>
</dbReference>
<dbReference type="InterPro" id="IPR005754">
    <property type="entry name" value="Sortase"/>
</dbReference>
<evidence type="ECO:0000256" key="1">
    <source>
        <dbReference type="ARBA" id="ARBA00022801"/>
    </source>
</evidence>
<reference evidence="2 3" key="1">
    <citation type="submission" date="2020-02" db="EMBL/GenBank/DDBJ databases">
        <authorList>
            <person name="Brisse S."/>
        </authorList>
    </citation>
    <scope>NUCLEOTIDE SEQUENCE [LARGE SCALE GENOMIC DNA]</scope>
    <source>
        <strain evidence="2">CIP107547</strain>
    </source>
</reference>